<accession>A0A062U0Z4</accession>
<organism evidence="1 2">
    <name type="scientific">Hyphomonas pacifica</name>
    <dbReference type="NCBI Taxonomy" id="1280941"/>
    <lineage>
        <taxon>Bacteria</taxon>
        <taxon>Pseudomonadati</taxon>
        <taxon>Pseudomonadota</taxon>
        <taxon>Alphaproteobacteria</taxon>
        <taxon>Hyphomonadales</taxon>
        <taxon>Hyphomonadaceae</taxon>
        <taxon>Hyphomonas</taxon>
    </lineage>
</organism>
<gene>
    <name evidence="1" type="ORF">HY3_14180</name>
</gene>
<dbReference type="STRING" id="1280941.HY2_14525"/>
<evidence type="ECO:0000313" key="2">
    <source>
        <dbReference type="Proteomes" id="UP000249123"/>
    </source>
</evidence>
<dbReference type="AlphaFoldDB" id="A0A062U0Z4"/>
<dbReference type="EMBL" id="AWFB01000027">
    <property type="protein sequence ID" value="RAN32792.1"/>
    <property type="molecule type" value="Genomic_DNA"/>
</dbReference>
<protein>
    <submittedName>
        <fullName evidence="1">Uncharacterized protein</fullName>
    </submittedName>
</protein>
<proteinExistence type="predicted"/>
<evidence type="ECO:0000313" key="1">
    <source>
        <dbReference type="EMBL" id="RAN32792.1"/>
    </source>
</evidence>
<dbReference type="eggNOG" id="ENOG50319YW">
    <property type="taxonomic scope" value="Bacteria"/>
</dbReference>
<keyword evidence="2" id="KW-1185">Reference proteome</keyword>
<dbReference type="Proteomes" id="UP000249123">
    <property type="component" value="Unassembled WGS sequence"/>
</dbReference>
<dbReference type="RefSeq" id="WP_199285701.1">
    <property type="nucleotide sequence ID" value="NZ_AWFA01000030.1"/>
</dbReference>
<comment type="caution">
    <text evidence="1">The sequence shown here is derived from an EMBL/GenBank/DDBJ whole genome shotgun (WGS) entry which is preliminary data.</text>
</comment>
<reference evidence="1 2" key="1">
    <citation type="submission" date="2013-04" db="EMBL/GenBank/DDBJ databases">
        <title>Hyphomonas sp. T24B3 Genome Sequencing.</title>
        <authorList>
            <person name="Lai Q."/>
            <person name="Shao Z."/>
        </authorList>
    </citation>
    <scope>NUCLEOTIDE SEQUENCE [LARGE SCALE GENOMIC DNA]</scope>
    <source>
        <strain evidence="1 2">T24B3</strain>
    </source>
</reference>
<name>A0A062U0Z4_9PROT</name>
<accession>A0A328JY12</accession>
<sequence>MWLWLLWWCVDDHLAAALNTPGLGELPIWVPLILSLAFAFTIDGKVKKLRKKRA</sequence>